<dbReference type="PANTHER" id="PTHR11804">
    <property type="entry name" value="PROTEASE M3 THIMET OLIGOPEPTIDASE-RELATED"/>
    <property type="match status" value="1"/>
</dbReference>
<dbReference type="InterPro" id="IPR045090">
    <property type="entry name" value="Pept_M3A_M3B"/>
</dbReference>
<sequence length="699" mass="77308">MTTPPQPPPDFAISPPQLLAETAALVAASRALQDSLVAALTPGTATFANLLRPLLHDDHRAARRLCLFRIFASVAPAPDLRDAARAAEQMTAKADAAALMRPDVAALVAAVYARHRAGDGESLDQESAYVLFKTHRAYQNAGAGIRDDARRAAYLAAVEERNAVLVAARKTLSESDEGVWFSRAELTGVPSSALAAMATRGDDDDKLKVTFKKGHLFPVMKHATRSRTRKALHVAKENRFPTNVAALEQAVALRDDVARMLGFANHAARKMQDKMAASVEDVVDVLHKLRTQLRPLAEAEIDTLYALKGRYPADDEDVADVATLNAWDWAFYARILEEERYAVDAQLVSEYFEVQHSLQGMLRIFEELFAIVFVATEAPTWHESVAVYAVWDAAEQGGGFLGYLYLDLYARDGKYSGAHCSLVQPGFTAEDGARHFPSSSLVCSLVRVPGAPTLLQHSELKTMFHELGHAVHKLVTRTVYSHSCARDFVEIPSILLENWIWVPRVLQRLGRHYSHLDDEHRDVWLARQDDASEMPSETLPADLAHRLARTKHVSGAHAMLHQVFLALFDLTIHTAASPEAARAVDTTALWNRTKADIIGLRTTAGIGQASFAHPFRAYDASYFTYALSKVYATDLWVSCFKNNPMDPEVGLRYRRLVLEPGGGQPEAVSLRNFLGRDPNDEAYYSEVSEPPTHTQDEKQ</sequence>
<evidence type="ECO:0000256" key="8">
    <source>
        <dbReference type="SAM" id="MobiDB-lite"/>
    </source>
</evidence>
<evidence type="ECO:0000313" key="11">
    <source>
        <dbReference type="Proteomes" id="UP001498421"/>
    </source>
</evidence>
<evidence type="ECO:0000256" key="2">
    <source>
        <dbReference type="ARBA" id="ARBA00022670"/>
    </source>
</evidence>
<dbReference type="Gene3D" id="3.40.390.10">
    <property type="entry name" value="Collagenase (Catalytic Domain)"/>
    <property type="match status" value="1"/>
</dbReference>
<reference evidence="10 11" key="1">
    <citation type="journal article" date="2025" name="Microbiol. Resour. Announc.">
        <title>Draft genome sequences for Neonectria magnoliae and Neonectria punicea, canker pathogens of Liriodendron tulipifera and Acer saccharum in West Virginia.</title>
        <authorList>
            <person name="Petronek H.M."/>
            <person name="Kasson M.T."/>
            <person name="Metheny A.M."/>
            <person name="Stauder C.M."/>
            <person name="Lovett B."/>
            <person name="Lynch S.C."/>
            <person name="Garnas J.R."/>
            <person name="Kasson L.R."/>
            <person name="Stajich J.E."/>
        </authorList>
    </citation>
    <scope>NUCLEOTIDE SEQUENCE [LARGE SCALE GENOMIC DNA]</scope>
    <source>
        <strain evidence="10 11">NRRL 64651</strain>
    </source>
</reference>
<evidence type="ECO:0000259" key="9">
    <source>
        <dbReference type="Pfam" id="PF01432"/>
    </source>
</evidence>
<dbReference type="PANTHER" id="PTHR11804:SF84">
    <property type="entry name" value="SACCHAROLYSIN"/>
    <property type="match status" value="1"/>
</dbReference>
<keyword evidence="11" id="KW-1185">Reference proteome</keyword>
<proteinExistence type="inferred from homology"/>
<evidence type="ECO:0000256" key="6">
    <source>
        <dbReference type="ARBA" id="ARBA00023049"/>
    </source>
</evidence>
<dbReference type="InterPro" id="IPR024080">
    <property type="entry name" value="Neurolysin/TOP_N"/>
</dbReference>
<keyword evidence="6 7" id="KW-0482">Metalloprotease</keyword>
<evidence type="ECO:0000256" key="7">
    <source>
        <dbReference type="RuleBase" id="RU003435"/>
    </source>
</evidence>
<comment type="similarity">
    <text evidence="1 7">Belongs to the peptidase M3 family.</text>
</comment>
<comment type="caution">
    <text evidence="10">The sequence shown here is derived from an EMBL/GenBank/DDBJ whole genome shotgun (WGS) entry which is preliminary data.</text>
</comment>
<gene>
    <name evidence="10" type="ORF">QQZ08_002506</name>
</gene>
<evidence type="ECO:0000256" key="5">
    <source>
        <dbReference type="ARBA" id="ARBA00022833"/>
    </source>
</evidence>
<dbReference type="InterPro" id="IPR024077">
    <property type="entry name" value="Neurolysin/TOP_dom2"/>
</dbReference>
<keyword evidence="2 7" id="KW-0645">Protease</keyword>
<evidence type="ECO:0000313" key="10">
    <source>
        <dbReference type="EMBL" id="KAK7430976.1"/>
    </source>
</evidence>
<dbReference type="Proteomes" id="UP001498421">
    <property type="component" value="Unassembled WGS sequence"/>
</dbReference>
<organism evidence="10 11">
    <name type="scientific">Neonectria magnoliae</name>
    <dbReference type="NCBI Taxonomy" id="2732573"/>
    <lineage>
        <taxon>Eukaryota</taxon>
        <taxon>Fungi</taxon>
        <taxon>Dikarya</taxon>
        <taxon>Ascomycota</taxon>
        <taxon>Pezizomycotina</taxon>
        <taxon>Sordariomycetes</taxon>
        <taxon>Hypocreomycetidae</taxon>
        <taxon>Hypocreales</taxon>
        <taxon>Nectriaceae</taxon>
        <taxon>Neonectria</taxon>
    </lineage>
</organism>
<evidence type="ECO:0000256" key="3">
    <source>
        <dbReference type="ARBA" id="ARBA00022723"/>
    </source>
</evidence>
<dbReference type="CDD" id="cd06455">
    <property type="entry name" value="M3A_TOP"/>
    <property type="match status" value="1"/>
</dbReference>
<protein>
    <recommendedName>
        <fullName evidence="9">Peptidase M3A/M3B catalytic domain-containing protein</fullName>
    </recommendedName>
</protein>
<dbReference type="Gene3D" id="1.10.1370.10">
    <property type="entry name" value="Neurolysin, domain 3"/>
    <property type="match status" value="1"/>
</dbReference>
<comment type="cofactor">
    <cofactor evidence="7">
        <name>Zn(2+)</name>
        <dbReference type="ChEBI" id="CHEBI:29105"/>
    </cofactor>
    <text evidence="7">Binds 1 zinc ion.</text>
</comment>
<feature type="region of interest" description="Disordered" evidence="8">
    <location>
        <begin position="676"/>
        <end position="699"/>
    </location>
</feature>
<dbReference type="SUPFAM" id="SSF55486">
    <property type="entry name" value="Metalloproteases ('zincins'), catalytic domain"/>
    <property type="match status" value="1"/>
</dbReference>
<dbReference type="EMBL" id="JAZAVK010000015">
    <property type="protein sequence ID" value="KAK7430976.1"/>
    <property type="molecule type" value="Genomic_DNA"/>
</dbReference>
<dbReference type="Pfam" id="PF01432">
    <property type="entry name" value="Peptidase_M3"/>
    <property type="match status" value="1"/>
</dbReference>
<feature type="domain" description="Peptidase M3A/M3B catalytic" evidence="9">
    <location>
        <begin position="219"/>
        <end position="686"/>
    </location>
</feature>
<accession>A0ABR1IBQ2</accession>
<dbReference type="InterPro" id="IPR001567">
    <property type="entry name" value="Pept_M3A_M3B_dom"/>
</dbReference>
<name>A0ABR1IBQ2_9HYPO</name>
<keyword evidence="5 7" id="KW-0862">Zinc</keyword>
<dbReference type="InterPro" id="IPR024079">
    <property type="entry name" value="MetalloPept_cat_dom_sf"/>
</dbReference>
<dbReference type="Gene3D" id="1.20.1050.40">
    <property type="entry name" value="Endopeptidase. Chain P, domain 1"/>
    <property type="match status" value="1"/>
</dbReference>
<evidence type="ECO:0000256" key="1">
    <source>
        <dbReference type="ARBA" id="ARBA00006040"/>
    </source>
</evidence>
<evidence type="ECO:0000256" key="4">
    <source>
        <dbReference type="ARBA" id="ARBA00022801"/>
    </source>
</evidence>
<keyword evidence="3 7" id="KW-0479">Metal-binding</keyword>
<keyword evidence="4 7" id="KW-0378">Hydrolase</keyword>